<dbReference type="Pfam" id="PF12796">
    <property type="entry name" value="Ank_2"/>
    <property type="match status" value="1"/>
</dbReference>
<evidence type="ECO:0000256" key="1">
    <source>
        <dbReference type="ARBA" id="ARBA00022737"/>
    </source>
</evidence>
<dbReference type="PANTHER" id="PTHR24198">
    <property type="entry name" value="ANKYRIN REPEAT AND PROTEIN KINASE DOMAIN-CONTAINING PROTEIN"/>
    <property type="match status" value="1"/>
</dbReference>
<feature type="repeat" description="ANK" evidence="3">
    <location>
        <begin position="462"/>
        <end position="494"/>
    </location>
</feature>
<keyword evidence="2 3" id="KW-0040">ANK repeat</keyword>
<evidence type="ECO:0000256" key="3">
    <source>
        <dbReference type="PROSITE-ProRule" id="PRU00023"/>
    </source>
</evidence>
<dbReference type="PROSITE" id="PS50088">
    <property type="entry name" value="ANK_REPEAT"/>
    <property type="match status" value="2"/>
</dbReference>
<organism evidence="4 5">
    <name type="scientific">Cordyceps javanica</name>
    <dbReference type="NCBI Taxonomy" id="43265"/>
    <lineage>
        <taxon>Eukaryota</taxon>
        <taxon>Fungi</taxon>
        <taxon>Dikarya</taxon>
        <taxon>Ascomycota</taxon>
        <taxon>Pezizomycotina</taxon>
        <taxon>Sordariomycetes</taxon>
        <taxon>Hypocreomycetidae</taxon>
        <taxon>Hypocreales</taxon>
        <taxon>Cordycipitaceae</taxon>
        <taxon>Cordyceps</taxon>
    </lineage>
</organism>
<sequence length="783" mass="86296">MTPQRLDDLAAELIVDVARHLWLGDMSRLAQANRRLHQVVDPFLYLTDSKPYNQYALFWAAQHNLSTVAERALHAGTPAEPYNTCPSRLRPFGRPLLTTEELEAAARCPTLLTPLDIAAAAGHTEVAALLLRHLPPTSAQCIVTAIRHAASNGHVETADLFLRHTEHSSEQVGYLVRAAFMAAADAGQTAVLERLLETEEGPAAVNQSVSGFSYRRAMMRAAGAGHDEVWDLLLSSQPLELDTSFTVQHALLDEALGMAVTGTGSRAICELVQRYISLGYDWKREGEPERMLQVALMKDNVPLMELLLSYSSEEQRNREILVQSFRSNNCLKVRKMLLHRDIPSSVWEQAFEKALRERRVDEARQLIPAAIDAGEYVLEDGPRMLLHACAMGFLELVELLLWHALDSEARDIFKHAQSMNLGGLGMLQLLMAPGRGNERLAIARILLEAGVDPNKRANVGVEAGSPLSRACIYGLREIAQLLMEHGADVLEVDARGVSLLHTVCTENPDVVLIKELLARGADVMARTAGGATPLHHMCLAGYNRQTAMNSVNRYQAAKLLISHGADPNAGNLAGTTPLHFACGNTPHKMDLEDAKVVLALLESGADIEKPNSGHKTPLFLACSALNHPVASILLAQGADLSSRTLHGFADRLNEVVLDEFIDCHTHEMAKLLLAHGADQAMLRHAMLLPINDRRVGFETLRLLMMHGGATDRDTPLLFQKDDQRSHLRTVVLAEELGMVKDEELANEVDDMSPCVVLAWPRERRKKAPIADEYDGEDDEILYY</sequence>
<feature type="repeat" description="ANK" evidence="3">
    <location>
        <begin position="573"/>
        <end position="612"/>
    </location>
</feature>
<dbReference type="AlphaFoldDB" id="A0A545V7W7"/>
<protein>
    <submittedName>
        <fullName evidence="4">Ankyrin repeat-containing protein</fullName>
    </submittedName>
</protein>
<reference evidence="4 5" key="1">
    <citation type="journal article" date="2019" name="Appl. Microbiol. Biotechnol.">
        <title>Genome sequence of Isaria javanica and comparative genome analysis insights into family S53 peptidase evolution in fungal entomopathogens.</title>
        <authorList>
            <person name="Lin R."/>
            <person name="Zhang X."/>
            <person name="Xin B."/>
            <person name="Zou M."/>
            <person name="Gao Y."/>
            <person name="Qin F."/>
            <person name="Hu Q."/>
            <person name="Xie B."/>
            <person name="Cheng X."/>
        </authorList>
    </citation>
    <scope>NUCLEOTIDE SEQUENCE [LARGE SCALE GENOMIC DNA]</scope>
    <source>
        <strain evidence="4 5">IJ1G</strain>
    </source>
</reference>
<evidence type="ECO:0000256" key="2">
    <source>
        <dbReference type="ARBA" id="ARBA00023043"/>
    </source>
</evidence>
<gene>
    <name evidence="4" type="ORF">IF1G_03545</name>
</gene>
<dbReference type="InterPro" id="IPR002110">
    <property type="entry name" value="Ankyrin_rpt"/>
</dbReference>
<dbReference type="PROSITE" id="PS50297">
    <property type="entry name" value="ANK_REP_REGION"/>
    <property type="match status" value="1"/>
</dbReference>
<name>A0A545V7W7_9HYPO</name>
<dbReference type="Gene3D" id="1.25.40.20">
    <property type="entry name" value="Ankyrin repeat-containing domain"/>
    <property type="match status" value="5"/>
</dbReference>
<dbReference type="OrthoDB" id="823504at2759"/>
<dbReference type="SMART" id="SM00248">
    <property type="entry name" value="ANK"/>
    <property type="match status" value="10"/>
</dbReference>
<dbReference type="SUPFAM" id="SSF48403">
    <property type="entry name" value="Ankyrin repeat"/>
    <property type="match status" value="3"/>
</dbReference>
<comment type="caution">
    <text evidence="4">The sequence shown here is derived from an EMBL/GenBank/DDBJ whole genome shotgun (WGS) entry which is preliminary data.</text>
</comment>
<evidence type="ECO:0000313" key="4">
    <source>
        <dbReference type="EMBL" id="TQV97802.1"/>
    </source>
</evidence>
<proteinExistence type="predicted"/>
<dbReference type="Proteomes" id="UP000315783">
    <property type="component" value="Unassembled WGS sequence"/>
</dbReference>
<dbReference type="PANTHER" id="PTHR24198:SF165">
    <property type="entry name" value="ANKYRIN REPEAT-CONTAINING PROTEIN-RELATED"/>
    <property type="match status" value="1"/>
</dbReference>
<keyword evidence="1" id="KW-0677">Repeat</keyword>
<dbReference type="EMBL" id="SPUK01000004">
    <property type="protein sequence ID" value="TQV97802.1"/>
    <property type="molecule type" value="Genomic_DNA"/>
</dbReference>
<evidence type="ECO:0000313" key="5">
    <source>
        <dbReference type="Proteomes" id="UP000315783"/>
    </source>
</evidence>
<dbReference type="STRING" id="43265.A0A545V7W7"/>
<dbReference type="InterPro" id="IPR036770">
    <property type="entry name" value="Ankyrin_rpt-contain_sf"/>
</dbReference>
<accession>A0A545V7W7</accession>
<keyword evidence="5" id="KW-1185">Reference proteome</keyword>